<dbReference type="AlphaFoldDB" id="A0A6C0M1A5"/>
<reference evidence="5" key="1">
    <citation type="journal article" date="2020" name="Nature">
        <title>Giant virus diversity and host interactions through global metagenomics.</title>
        <authorList>
            <person name="Schulz F."/>
            <person name="Roux S."/>
            <person name="Paez-Espino D."/>
            <person name="Jungbluth S."/>
            <person name="Walsh D.A."/>
            <person name="Denef V.J."/>
            <person name="McMahon K.D."/>
            <person name="Konstantinidis K.T."/>
            <person name="Eloe-Fadrosh E.A."/>
            <person name="Kyrpides N.C."/>
            <person name="Woyke T."/>
        </authorList>
    </citation>
    <scope>NUCLEOTIDE SEQUENCE</scope>
    <source>
        <strain evidence="5">GVMAG-S-1035124-57</strain>
    </source>
</reference>
<dbReference type="GO" id="GO:0003689">
    <property type="term" value="F:DNA clamp loader activity"/>
    <property type="evidence" value="ECO:0007669"/>
    <property type="project" value="TreeGrafter"/>
</dbReference>
<dbReference type="PROSITE" id="PS00675">
    <property type="entry name" value="SIGMA54_INTERACT_1"/>
    <property type="match status" value="1"/>
</dbReference>
<evidence type="ECO:0000256" key="3">
    <source>
        <dbReference type="ARBA" id="ARBA00022840"/>
    </source>
</evidence>
<dbReference type="Pfam" id="PF00004">
    <property type="entry name" value="AAA"/>
    <property type="match status" value="1"/>
</dbReference>
<evidence type="ECO:0000256" key="2">
    <source>
        <dbReference type="ARBA" id="ARBA00022741"/>
    </source>
</evidence>
<dbReference type="Gene3D" id="1.10.8.60">
    <property type="match status" value="1"/>
</dbReference>
<evidence type="ECO:0000259" key="4">
    <source>
        <dbReference type="SMART" id="SM00382"/>
    </source>
</evidence>
<evidence type="ECO:0000256" key="1">
    <source>
        <dbReference type="ARBA" id="ARBA00022705"/>
    </source>
</evidence>
<dbReference type="InterPro" id="IPR027417">
    <property type="entry name" value="P-loop_NTPase"/>
</dbReference>
<dbReference type="CDD" id="cd00009">
    <property type="entry name" value="AAA"/>
    <property type="match status" value="1"/>
</dbReference>
<dbReference type="GO" id="GO:0005663">
    <property type="term" value="C:DNA replication factor C complex"/>
    <property type="evidence" value="ECO:0007669"/>
    <property type="project" value="TreeGrafter"/>
</dbReference>
<feature type="domain" description="AAA+ ATPase" evidence="4">
    <location>
        <begin position="35"/>
        <end position="173"/>
    </location>
</feature>
<dbReference type="GO" id="GO:0005634">
    <property type="term" value="C:nucleus"/>
    <property type="evidence" value="ECO:0007669"/>
    <property type="project" value="TreeGrafter"/>
</dbReference>
<dbReference type="Gene3D" id="3.40.50.300">
    <property type="entry name" value="P-loop containing nucleotide triphosphate hydrolases"/>
    <property type="match status" value="1"/>
</dbReference>
<dbReference type="GO" id="GO:0005524">
    <property type="term" value="F:ATP binding"/>
    <property type="evidence" value="ECO:0007669"/>
    <property type="project" value="UniProtKB-KW"/>
</dbReference>
<dbReference type="SMART" id="SM00382">
    <property type="entry name" value="AAA"/>
    <property type="match status" value="1"/>
</dbReference>
<evidence type="ECO:0000313" key="5">
    <source>
        <dbReference type="EMBL" id="QHU36098.1"/>
    </source>
</evidence>
<sequence>MNGPFINKHQPLRFSEFEQLPPIMTDLLLSLNQMHELNLLIVGDSGSGKTSLVNAIIREYYGDRYNTENIMVLNSLKDQGIQYYRTDMKIFCQTRSLIHGKKKLVLLDDVDTINEQSQQVFRNCIDKYSHNVCFIASCTNVQKVIDNLQSRQIILKINPINAACMQNILRKICDREHIAIADDAADFILTVCNGSVRMLINYLEKFKIVGLPISLELANQLCTNIGFSKFDAYTADCLSPREPIAKCIAHLYELHDQGYSVMDILDNYFIYVKGTRLLGESMQYRAIAIICKYISIFHNVHEDEIELALFTNNICSLFRSAQELVECV</sequence>
<dbReference type="GO" id="GO:0006281">
    <property type="term" value="P:DNA repair"/>
    <property type="evidence" value="ECO:0007669"/>
    <property type="project" value="TreeGrafter"/>
</dbReference>
<organism evidence="5">
    <name type="scientific">viral metagenome</name>
    <dbReference type="NCBI Taxonomy" id="1070528"/>
    <lineage>
        <taxon>unclassified sequences</taxon>
        <taxon>metagenomes</taxon>
        <taxon>organismal metagenomes</taxon>
    </lineage>
</organism>
<dbReference type="PANTHER" id="PTHR11669:SF20">
    <property type="entry name" value="REPLICATION FACTOR C SUBUNIT 4"/>
    <property type="match status" value="1"/>
</dbReference>
<keyword evidence="3" id="KW-0067">ATP-binding</keyword>
<dbReference type="PRINTS" id="PR00364">
    <property type="entry name" value="DISEASERSIST"/>
</dbReference>
<keyword evidence="2" id="KW-0547">Nucleotide-binding</keyword>
<dbReference type="GO" id="GO:0016887">
    <property type="term" value="F:ATP hydrolysis activity"/>
    <property type="evidence" value="ECO:0007669"/>
    <property type="project" value="InterPro"/>
</dbReference>
<protein>
    <recommendedName>
        <fullName evidence="4">AAA+ ATPase domain-containing protein</fullName>
    </recommendedName>
</protein>
<dbReference type="InterPro" id="IPR003593">
    <property type="entry name" value="AAA+_ATPase"/>
</dbReference>
<dbReference type="InterPro" id="IPR050238">
    <property type="entry name" value="DNA_Rep/Repair_Clamp_Loader"/>
</dbReference>
<dbReference type="GO" id="GO:0006261">
    <property type="term" value="P:DNA-templated DNA replication"/>
    <property type="evidence" value="ECO:0007669"/>
    <property type="project" value="TreeGrafter"/>
</dbReference>
<name>A0A6C0M1A5_9ZZZZ</name>
<dbReference type="InterPro" id="IPR003959">
    <property type="entry name" value="ATPase_AAA_core"/>
</dbReference>
<keyword evidence="1" id="KW-0235">DNA replication</keyword>
<dbReference type="EMBL" id="MN740632">
    <property type="protein sequence ID" value="QHU36098.1"/>
    <property type="molecule type" value="Genomic_DNA"/>
</dbReference>
<dbReference type="SUPFAM" id="SSF52540">
    <property type="entry name" value="P-loop containing nucleoside triphosphate hydrolases"/>
    <property type="match status" value="1"/>
</dbReference>
<dbReference type="PANTHER" id="PTHR11669">
    <property type="entry name" value="REPLICATION FACTOR C / DNA POLYMERASE III GAMMA-TAU SUBUNIT"/>
    <property type="match status" value="1"/>
</dbReference>
<dbReference type="InterPro" id="IPR025662">
    <property type="entry name" value="Sigma_54_int_dom_ATP-bd_1"/>
</dbReference>
<proteinExistence type="predicted"/>
<accession>A0A6C0M1A5</accession>